<evidence type="ECO:0000313" key="3">
    <source>
        <dbReference type="Proteomes" id="UP001055057"/>
    </source>
</evidence>
<keyword evidence="3" id="KW-1185">Reference proteome</keyword>
<gene>
    <name evidence="2" type="ORF">MPOCJGCO_3408</name>
</gene>
<evidence type="ECO:0000313" key="2">
    <source>
        <dbReference type="EMBL" id="GJE61287.1"/>
    </source>
</evidence>
<proteinExistence type="predicted"/>
<protein>
    <recommendedName>
        <fullName evidence="4">SRPBCC family protein</fullName>
    </recommendedName>
</protein>
<reference evidence="2" key="1">
    <citation type="journal article" date="2021" name="Front. Microbiol.">
        <title>Comprehensive Comparative Genomics and Phenotyping of Methylobacterium Species.</title>
        <authorList>
            <person name="Alessa O."/>
            <person name="Ogura Y."/>
            <person name="Fujitani Y."/>
            <person name="Takami H."/>
            <person name="Hayashi T."/>
            <person name="Sahin N."/>
            <person name="Tani A."/>
        </authorList>
    </citation>
    <scope>NUCLEOTIDE SEQUENCE</scope>
    <source>
        <strain evidence="2">DSM 23632</strain>
    </source>
</reference>
<evidence type="ECO:0008006" key="4">
    <source>
        <dbReference type="Google" id="ProtNLM"/>
    </source>
</evidence>
<accession>A0ABQ4U364</accession>
<evidence type="ECO:0000256" key="1">
    <source>
        <dbReference type="SAM" id="SignalP"/>
    </source>
</evidence>
<dbReference type="RefSeq" id="WP_238183856.1">
    <property type="nucleotide sequence ID" value="NZ_BPRB01000200.1"/>
</dbReference>
<dbReference type="EMBL" id="BPRB01000200">
    <property type="protein sequence ID" value="GJE61287.1"/>
    <property type="molecule type" value="Genomic_DNA"/>
</dbReference>
<organism evidence="2 3">
    <name type="scientific">Methylobacterium trifolii</name>
    <dbReference type="NCBI Taxonomy" id="1003092"/>
    <lineage>
        <taxon>Bacteria</taxon>
        <taxon>Pseudomonadati</taxon>
        <taxon>Pseudomonadota</taxon>
        <taxon>Alphaproteobacteria</taxon>
        <taxon>Hyphomicrobiales</taxon>
        <taxon>Methylobacteriaceae</taxon>
        <taxon>Methylobacterium</taxon>
    </lineage>
</organism>
<name>A0ABQ4U364_9HYPH</name>
<feature type="signal peptide" evidence="1">
    <location>
        <begin position="1"/>
        <end position="20"/>
    </location>
</feature>
<comment type="caution">
    <text evidence="2">The sequence shown here is derived from an EMBL/GenBank/DDBJ whole genome shotgun (WGS) entry which is preliminary data.</text>
</comment>
<keyword evidence="1" id="KW-0732">Signal</keyword>
<feature type="chain" id="PRO_5047204278" description="SRPBCC family protein" evidence="1">
    <location>
        <begin position="21"/>
        <end position="184"/>
    </location>
</feature>
<dbReference type="Proteomes" id="UP001055057">
    <property type="component" value="Unassembled WGS sequence"/>
</dbReference>
<reference evidence="2" key="2">
    <citation type="submission" date="2021-08" db="EMBL/GenBank/DDBJ databases">
        <authorList>
            <person name="Tani A."/>
            <person name="Ola A."/>
            <person name="Ogura Y."/>
            <person name="Katsura K."/>
            <person name="Hayashi T."/>
        </authorList>
    </citation>
    <scope>NUCLEOTIDE SEQUENCE</scope>
    <source>
        <strain evidence="2">DSM 23632</strain>
    </source>
</reference>
<sequence>MFKMTLGALALALSLAQAIAAPSESRLTFVGHALIEKTNTVSPQGGLIEFAPAHETGENWTRLVSYRALPDSRQTAYETASTHARQMRERYPSERYPGSVIRAYEGRGEALAEFSIVMPGGTIEYSVFRYAPGPAGRGLVSLRYSRRLSDGEVGAMPKEAARWAREVARFDMNRVRTALTQSRD</sequence>